<name>A0A224V879_9LACO</name>
<dbReference type="SUPFAM" id="SSF90123">
    <property type="entry name" value="ABC transporter transmembrane region"/>
    <property type="match status" value="1"/>
</dbReference>
<evidence type="ECO:0000256" key="3">
    <source>
        <dbReference type="ARBA" id="ARBA00022989"/>
    </source>
</evidence>
<dbReference type="GO" id="GO:0005524">
    <property type="term" value="F:ATP binding"/>
    <property type="evidence" value="ECO:0007669"/>
    <property type="project" value="UniProtKB-KW"/>
</dbReference>
<dbReference type="AlphaFoldDB" id="A0A224V879"/>
<gene>
    <name evidence="7" type="primary">mdlB_4</name>
    <name evidence="8" type="ORF">C5L28_002498</name>
    <name evidence="7" type="ORF">LPKJCM_02460</name>
</gene>
<dbReference type="EMBL" id="BDGB01000161">
    <property type="protein sequence ID" value="GAW73316.1"/>
    <property type="molecule type" value="Genomic_DNA"/>
</dbReference>
<dbReference type="EMBL" id="PUFL01000091">
    <property type="protein sequence ID" value="TDG88085.1"/>
    <property type="molecule type" value="Genomic_DNA"/>
</dbReference>
<organism evidence="7 9">
    <name type="scientific">Lentilactobacillus parakefiri</name>
    <dbReference type="NCBI Taxonomy" id="152332"/>
    <lineage>
        <taxon>Bacteria</taxon>
        <taxon>Bacillati</taxon>
        <taxon>Bacillota</taxon>
        <taxon>Bacilli</taxon>
        <taxon>Lactobacillales</taxon>
        <taxon>Lactobacillaceae</taxon>
        <taxon>Lentilactobacillus</taxon>
    </lineage>
</organism>
<evidence type="ECO:0000256" key="4">
    <source>
        <dbReference type="ARBA" id="ARBA00023136"/>
    </source>
</evidence>
<feature type="transmembrane region" description="Helical" evidence="5">
    <location>
        <begin position="67"/>
        <end position="92"/>
    </location>
</feature>
<reference evidence="8 10" key="2">
    <citation type="journal article" date="2019" name="Appl. Microbiol. Biotechnol.">
        <title>Uncovering carbohydrate metabolism through a genotype-phenotype association study of 56 lactic acid bacteria genomes.</title>
        <authorList>
            <person name="Buron-Moles G."/>
            <person name="Chailyan A."/>
            <person name="Dolejs I."/>
            <person name="Forster J."/>
            <person name="Miks M.H."/>
        </authorList>
    </citation>
    <scope>NUCLEOTIDE SEQUENCE [LARGE SCALE GENOMIC DNA]</scope>
    <source>
        <strain evidence="8 10">DSM 10551</strain>
    </source>
</reference>
<evidence type="ECO:0000313" key="9">
    <source>
        <dbReference type="Proteomes" id="UP000214739"/>
    </source>
</evidence>
<keyword evidence="7" id="KW-0067">ATP-binding</keyword>
<proteinExistence type="predicted"/>
<dbReference type="Gene3D" id="1.20.1560.10">
    <property type="entry name" value="ABC transporter type 1, transmembrane domain"/>
    <property type="match status" value="1"/>
</dbReference>
<keyword evidence="2 5" id="KW-0812">Transmembrane</keyword>
<accession>A0A224V879</accession>
<sequence>MQARSNKKTTFNFKTFMTLINRIHPRYWQLLLGFFLGVVATAMQLMVPGLAKGIINSIGRSMNVELIVGVILLFVLSTIIGAFSGSILGFLAKMWFTSCAQRFGIKF</sequence>
<comment type="subcellular location">
    <subcellularLocation>
        <location evidence="1">Cell membrane</location>
        <topology evidence="1">Multi-pass membrane protein</topology>
    </subcellularLocation>
</comment>
<dbReference type="InterPro" id="IPR036640">
    <property type="entry name" value="ABC1_TM_sf"/>
</dbReference>
<keyword evidence="7" id="KW-0547">Nucleotide-binding</keyword>
<comment type="caution">
    <text evidence="7">The sequence shown here is derived from an EMBL/GenBank/DDBJ whole genome shotgun (WGS) entry which is preliminary data.</text>
</comment>
<feature type="domain" description="ABC transmembrane type-1" evidence="6">
    <location>
        <begin position="31"/>
        <end position="107"/>
    </location>
</feature>
<dbReference type="GO" id="GO:0140359">
    <property type="term" value="F:ABC-type transporter activity"/>
    <property type="evidence" value="ECO:0007669"/>
    <property type="project" value="InterPro"/>
</dbReference>
<reference evidence="8" key="3">
    <citation type="submission" date="2019-02" db="EMBL/GenBank/DDBJ databases">
        <authorList>
            <person name="Buron G."/>
            <person name="Chaylann A."/>
            <person name="Dolejs I."/>
            <person name="Forster J."/>
            <person name="Miks M.H."/>
        </authorList>
    </citation>
    <scope>NUCLEOTIDE SEQUENCE</scope>
    <source>
        <strain evidence="8">DSM 10551</strain>
    </source>
</reference>
<dbReference type="Proteomes" id="UP000214739">
    <property type="component" value="Unassembled WGS sequence"/>
</dbReference>
<evidence type="ECO:0000313" key="7">
    <source>
        <dbReference type="EMBL" id="GAW73316.1"/>
    </source>
</evidence>
<dbReference type="GO" id="GO:0005886">
    <property type="term" value="C:plasma membrane"/>
    <property type="evidence" value="ECO:0007669"/>
    <property type="project" value="UniProtKB-SubCell"/>
</dbReference>
<keyword evidence="4 5" id="KW-0472">Membrane</keyword>
<keyword evidence="10" id="KW-1185">Reference proteome</keyword>
<evidence type="ECO:0000256" key="2">
    <source>
        <dbReference type="ARBA" id="ARBA00022692"/>
    </source>
</evidence>
<dbReference type="InterPro" id="IPR011527">
    <property type="entry name" value="ABC1_TM_dom"/>
</dbReference>
<dbReference type="PROSITE" id="PS50929">
    <property type="entry name" value="ABC_TM1F"/>
    <property type="match status" value="1"/>
</dbReference>
<dbReference type="Proteomes" id="UP000294668">
    <property type="component" value="Unassembled WGS sequence"/>
</dbReference>
<evidence type="ECO:0000313" key="10">
    <source>
        <dbReference type="Proteomes" id="UP000294668"/>
    </source>
</evidence>
<keyword evidence="3 5" id="KW-1133">Transmembrane helix</keyword>
<reference evidence="7 9" key="1">
    <citation type="journal article" date="2017" name="Biosci Microbiota Food Health">
        <title>Genomic characterization reconfirms the taxonomic status of Lactobacillus parakefiri.</title>
        <authorList>
            <person name="Tanizawa Y."/>
            <person name="Kobayashi H."/>
            <person name="Kaminuma E."/>
            <person name="Sakamoto M."/>
            <person name="Ohkuma M."/>
            <person name="Nakamura Y."/>
            <person name="Arita M."/>
            <person name="Tohno M."/>
        </authorList>
    </citation>
    <scope>NUCLEOTIDE SEQUENCE [LARGE SCALE GENOMIC DNA]</scope>
    <source>
        <strain evidence="7 9">JCM 8573</strain>
    </source>
</reference>
<evidence type="ECO:0000313" key="8">
    <source>
        <dbReference type="EMBL" id="TDG88085.1"/>
    </source>
</evidence>
<evidence type="ECO:0000259" key="6">
    <source>
        <dbReference type="PROSITE" id="PS50929"/>
    </source>
</evidence>
<evidence type="ECO:0000256" key="1">
    <source>
        <dbReference type="ARBA" id="ARBA00004651"/>
    </source>
</evidence>
<evidence type="ECO:0000256" key="5">
    <source>
        <dbReference type="SAM" id="Phobius"/>
    </source>
</evidence>
<protein>
    <submittedName>
        <fullName evidence="7">Multidrug ABC transporter ATP-binding and permease protein</fullName>
    </submittedName>
</protein>